<sequence length="200" mass="22379">MGKHEKPRQHLDVPRSNNKTVDKIQHKQLLQVDALVQLLLDANAPAIGVDNAGRVTVWNKRLVDITGFDAKQVLGRSISDFVYGLQRKREIMAIIEACIEAKRPELELRIPLRNTTGRNVQVLTNLTPLLAEDNSCVGVYGVGQDVTEWASQEKQYAMVMMQANAPIIELDKEGNITVWNSKTASMTGRREFPQDCVGED</sequence>
<evidence type="ECO:0000256" key="1">
    <source>
        <dbReference type="ARBA" id="ARBA00000085"/>
    </source>
</evidence>
<evidence type="ECO:0000259" key="7">
    <source>
        <dbReference type="PROSITE" id="PS50113"/>
    </source>
</evidence>
<evidence type="ECO:0000313" key="8">
    <source>
        <dbReference type="EMBL" id="CAI5730995.1"/>
    </source>
</evidence>
<evidence type="ECO:0000256" key="2">
    <source>
        <dbReference type="ARBA" id="ARBA00012438"/>
    </source>
</evidence>
<name>A0AAV0U528_9STRA</name>
<comment type="catalytic activity">
    <reaction evidence="1">
        <text>ATP + protein L-histidine = ADP + protein N-phospho-L-histidine.</text>
        <dbReference type="EC" id="2.7.13.3"/>
    </reaction>
</comment>
<dbReference type="PROSITE" id="PS50112">
    <property type="entry name" value="PAS"/>
    <property type="match status" value="2"/>
</dbReference>
<comment type="caution">
    <text evidence="8">The sequence shown here is derived from an EMBL/GenBank/DDBJ whole genome shotgun (WGS) entry which is preliminary data.</text>
</comment>
<dbReference type="InterPro" id="IPR035965">
    <property type="entry name" value="PAS-like_dom_sf"/>
</dbReference>
<evidence type="ECO:0000256" key="5">
    <source>
        <dbReference type="ARBA" id="ARBA00022777"/>
    </source>
</evidence>
<dbReference type="FunFam" id="3.30.450.20:FF:000345">
    <property type="entry name" value="Uncharacterized protein"/>
    <property type="match status" value="1"/>
</dbReference>
<feature type="domain" description="PAS" evidence="6">
    <location>
        <begin position="31"/>
        <end position="83"/>
    </location>
</feature>
<dbReference type="CDD" id="cd00130">
    <property type="entry name" value="PAS"/>
    <property type="match status" value="1"/>
</dbReference>
<dbReference type="SUPFAM" id="SSF55785">
    <property type="entry name" value="PYP-like sensor domain (PAS domain)"/>
    <property type="match status" value="2"/>
</dbReference>
<dbReference type="Pfam" id="PF00989">
    <property type="entry name" value="PAS"/>
    <property type="match status" value="1"/>
</dbReference>
<dbReference type="PANTHER" id="PTHR43304:SF1">
    <property type="entry name" value="PAC DOMAIN-CONTAINING PROTEIN"/>
    <property type="match status" value="1"/>
</dbReference>
<dbReference type="PANTHER" id="PTHR43304">
    <property type="entry name" value="PHYTOCHROME-LIKE PROTEIN CPH1"/>
    <property type="match status" value="1"/>
</dbReference>
<feature type="domain" description="PAC" evidence="7">
    <location>
        <begin position="104"/>
        <end position="158"/>
    </location>
</feature>
<evidence type="ECO:0000256" key="4">
    <source>
        <dbReference type="ARBA" id="ARBA00022679"/>
    </source>
</evidence>
<reference evidence="8" key="1">
    <citation type="submission" date="2022-12" db="EMBL/GenBank/DDBJ databases">
        <authorList>
            <person name="Webb A."/>
        </authorList>
    </citation>
    <scope>NUCLEOTIDE SEQUENCE</scope>
    <source>
        <strain evidence="8">Pd1</strain>
    </source>
</reference>
<evidence type="ECO:0000259" key="6">
    <source>
        <dbReference type="PROSITE" id="PS50112"/>
    </source>
</evidence>
<accession>A0AAV0U528</accession>
<dbReference type="Gene3D" id="3.30.450.20">
    <property type="entry name" value="PAS domain"/>
    <property type="match status" value="2"/>
</dbReference>
<dbReference type="EMBL" id="CANTFM010000858">
    <property type="protein sequence ID" value="CAI5730995.1"/>
    <property type="molecule type" value="Genomic_DNA"/>
</dbReference>
<dbReference type="SMART" id="SM00091">
    <property type="entry name" value="PAS"/>
    <property type="match status" value="1"/>
</dbReference>
<organism evidence="8 9">
    <name type="scientific">Peronospora destructor</name>
    <dbReference type="NCBI Taxonomy" id="86335"/>
    <lineage>
        <taxon>Eukaryota</taxon>
        <taxon>Sar</taxon>
        <taxon>Stramenopiles</taxon>
        <taxon>Oomycota</taxon>
        <taxon>Peronosporomycetes</taxon>
        <taxon>Peronosporales</taxon>
        <taxon>Peronosporaceae</taxon>
        <taxon>Peronospora</taxon>
    </lineage>
</organism>
<dbReference type="InterPro" id="IPR013767">
    <property type="entry name" value="PAS_fold"/>
</dbReference>
<keyword evidence="9" id="KW-1185">Reference proteome</keyword>
<evidence type="ECO:0000256" key="3">
    <source>
        <dbReference type="ARBA" id="ARBA00022553"/>
    </source>
</evidence>
<dbReference type="Proteomes" id="UP001162029">
    <property type="component" value="Unassembled WGS sequence"/>
</dbReference>
<protein>
    <recommendedName>
        <fullName evidence="2">histidine kinase</fullName>
        <ecNumber evidence="2">2.7.13.3</ecNumber>
    </recommendedName>
</protein>
<dbReference type="EC" id="2.7.13.3" evidence="2"/>
<dbReference type="InterPro" id="IPR000700">
    <property type="entry name" value="PAS-assoc_C"/>
</dbReference>
<keyword evidence="3" id="KW-0597">Phosphoprotein</keyword>
<keyword evidence="4" id="KW-0808">Transferase</keyword>
<dbReference type="AlphaFoldDB" id="A0AAV0U528"/>
<evidence type="ECO:0000313" key="9">
    <source>
        <dbReference type="Proteomes" id="UP001162029"/>
    </source>
</evidence>
<dbReference type="GO" id="GO:0004673">
    <property type="term" value="F:protein histidine kinase activity"/>
    <property type="evidence" value="ECO:0007669"/>
    <property type="project" value="UniProtKB-EC"/>
</dbReference>
<keyword evidence="5" id="KW-0418">Kinase</keyword>
<dbReference type="NCBIfam" id="TIGR00229">
    <property type="entry name" value="sensory_box"/>
    <property type="match status" value="1"/>
</dbReference>
<dbReference type="InterPro" id="IPR052162">
    <property type="entry name" value="Sensor_kinase/Photoreceptor"/>
</dbReference>
<dbReference type="PROSITE" id="PS50113">
    <property type="entry name" value="PAC"/>
    <property type="match status" value="1"/>
</dbReference>
<gene>
    <name evidence="8" type="ORF">PDE001_LOCUS4675</name>
</gene>
<dbReference type="GO" id="GO:0006355">
    <property type="term" value="P:regulation of DNA-templated transcription"/>
    <property type="evidence" value="ECO:0007669"/>
    <property type="project" value="InterPro"/>
</dbReference>
<feature type="domain" description="PAS" evidence="6">
    <location>
        <begin position="152"/>
        <end position="188"/>
    </location>
</feature>
<dbReference type="InterPro" id="IPR000014">
    <property type="entry name" value="PAS"/>
</dbReference>
<proteinExistence type="predicted"/>